<name>A0A8K0TPF1_9PEZI</name>
<organism evidence="1 2">
    <name type="scientific">Plectosphaerella cucumerina</name>
    <dbReference type="NCBI Taxonomy" id="40658"/>
    <lineage>
        <taxon>Eukaryota</taxon>
        <taxon>Fungi</taxon>
        <taxon>Dikarya</taxon>
        <taxon>Ascomycota</taxon>
        <taxon>Pezizomycotina</taxon>
        <taxon>Sordariomycetes</taxon>
        <taxon>Hypocreomycetidae</taxon>
        <taxon>Glomerellales</taxon>
        <taxon>Plectosphaerellaceae</taxon>
        <taxon>Plectosphaerella</taxon>
    </lineage>
</organism>
<protein>
    <submittedName>
        <fullName evidence="1">Uncharacterized protein</fullName>
    </submittedName>
</protein>
<keyword evidence="2" id="KW-1185">Reference proteome</keyword>
<evidence type="ECO:0000313" key="2">
    <source>
        <dbReference type="Proteomes" id="UP000813385"/>
    </source>
</evidence>
<accession>A0A8K0TPF1</accession>
<gene>
    <name evidence="1" type="ORF">B0T11DRAFT_274339</name>
</gene>
<evidence type="ECO:0000313" key="1">
    <source>
        <dbReference type="EMBL" id="KAH7366892.1"/>
    </source>
</evidence>
<proteinExistence type="predicted"/>
<sequence>MCALSAAARSGMCHGRGRTRCRYPRRYAAARRSPPAATRTGAGRPALRDRRATVSQRYTSQGRADLEAGCLVCGLEKRGGRRLGSWPIFGVAWGCHCRKVSYCHAPPEDALNLYFDLVWDLFRGYCYSLPRVGIAHVTCRRLTEVLLMLFGGQVCQAHQQTQHVEEHRRHCPDFALAPEVCGVSRRLR</sequence>
<dbReference type="AlphaFoldDB" id="A0A8K0TPF1"/>
<comment type="caution">
    <text evidence="1">The sequence shown here is derived from an EMBL/GenBank/DDBJ whole genome shotgun (WGS) entry which is preliminary data.</text>
</comment>
<reference evidence="1" key="1">
    <citation type="journal article" date="2021" name="Nat. Commun.">
        <title>Genetic determinants of endophytism in the Arabidopsis root mycobiome.</title>
        <authorList>
            <person name="Mesny F."/>
            <person name="Miyauchi S."/>
            <person name="Thiergart T."/>
            <person name="Pickel B."/>
            <person name="Atanasova L."/>
            <person name="Karlsson M."/>
            <person name="Huettel B."/>
            <person name="Barry K.W."/>
            <person name="Haridas S."/>
            <person name="Chen C."/>
            <person name="Bauer D."/>
            <person name="Andreopoulos W."/>
            <person name="Pangilinan J."/>
            <person name="LaButti K."/>
            <person name="Riley R."/>
            <person name="Lipzen A."/>
            <person name="Clum A."/>
            <person name="Drula E."/>
            <person name="Henrissat B."/>
            <person name="Kohler A."/>
            <person name="Grigoriev I.V."/>
            <person name="Martin F.M."/>
            <person name="Hacquard S."/>
        </authorList>
    </citation>
    <scope>NUCLEOTIDE SEQUENCE</scope>
    <source>
        <strain evidence="1">MPI-CAGE-AT-0016</strain>
    </source>
</reference>
<dbReference type="EMBL" id="JAGPXD010000002">
    <property type="protein sequence ID" value="KAH7366892.1"/>
    <property type="molecule type" value="Genomic_DNA"/>
</dbReference>
<dbReference type="Proteomes" id="UP000813385">
    <property type="component" value="Unassembled WGS sequence"/>
</dbReference>